<dbReference type="InterPro" id="IPR022842">
    <property type="entry name" value="RNAP_Rpo3/Rpb3/RPAC1"/>
</dbReference>
<dbReference type="PANTHER" id="PTHR11800">
    <property type="entry name" value="DNA-DIRECTED RNA POLYMERASE"/>
    <property type="match status" value="1"/>
</dbReference>
<dbReference type="Gene3D" id="3.30.1360.10">
    <property type="entry name" value="RNA polymerase, RBP11-like subunit"/>
    <property type="match status" value="1"/>
</dbReference>
<comment type="subcellular location">
    <subcellularLocation>
        <location evidence="1">Nucleus</location>
    </subcellularLocation>
</comment>
<dbReference type="PANTHER" id="PTHR11800:SF2">
    <property type="entry name" value="DNA-DIRECTED RNA POLYMERASE II SUBUNIT RPB3"/>
    <property type="match status" value="1"/>
</dbReference>
<dbReference type="InterPro" id="IPR036603">
    <property type="entry name" value="RBP11-like"/>
</dbReference>
<dbReference type="AlphaFoldDB" id="A0A6F9DPV6"/>
<evidence type="ECO:0000259" key="7">
    <source>
        <dbReference type="SMART" id="SM00662"/>
    </source>
</evidence>
<feature type="domain" description="DNA-directed RNA polymerase RpoA/D/Rpb3-type" evidence="7">
    <location>
        <begin position="18"/>
        <end position="264"/>
    </location>
</feature>
<keyword evidence="3" id="KW-0804">Transcription</keyword>
<comment type="similarity">
    <text evidence="5">Belongs to the archaeal Rpo3/eukaryotic RPB3 RNA polymerase subunit family.</text>
</comment>
<name>A0A6F9DPV6_9ASCI</name>
<dbReference type="SUPFAM" id="SSF55257">
    <property type="entry name" value="RBP11-like subunits of RNA polymerase"/>
    <property type="match status" value="1"/>
</dbReference>
<dbReference type="SMART" id="SM00662">
    <property type="entry name" value="RPOLD"/>
    <property type="match status" value="1"/>
</dbReference>
<dbReference type="SUPFAM" id="SSF56553">
    <property type="entry name" value="Insert subdomain of RNA polymerase alpha subunit"/>
    <property type="match status" value="1"/>
</dbReference>
<evidence type="ECO:0000313" key="8">
    <source>
        <dbReference type="EMBL" id="CAB3265016.1"/>
    </source>
</evidence>
<reference evidence="8" key="1">
    <citation type="submission" date="2020-04" db="EMBL/GenBank/DDBJ databases">
        <authorList>
            <person name="Neveu A P."/>
        </authorList>
    </citation>
    <scope>NUCLEOTIDE SEQUENCE</scope>
    <source>
        <tissue evidence="8">Whole embryo</tissue>
    </source>
</reference>
<evidence type="ECO:0000256" key="5">
    <source>
        <dbReference type="ARBA" id="ARBA00025804"/>
    </source>
</evidence>
<evidence type="ECO:0000256" key="3">
    <source>
        <dbReference type="ARBA" id="ARBA00023163"/>
    </source>
</evidence>
<sequence>MPYANQPTVTLSKLTEDNVKFVIEDTDLSTANSIRRVFIAEVPTLAIDWIQIEENSSVLNDEFLSHRIGLIPLTSDDIVDKMQYSRDCTCDEFCPECSVEFYLDVKCNNEGTRQVTTRDLVSMNPRVMPITSRSRGDSGAVFGEQDDILIVKLRKGQALKFKAYAKKGFGKEHAKWQTVSAVAFEYDPDNSLRHTTFPKPEEWPKSEFSELMEDDDKFQADFDPHGKPNKFYFNVETTGAIRPENIVLNGLAVLKKKLSDLQTQHSQELQQDGLSIN</sequence>
<dbReference type="Gene3D" id="2.170.120.12">
    <property type="entry name" value="DNA-directed RNA polymerase, insert domain"/>
    <property type="match status" value="1"/>
</dbReference>
<evidence type="ECO:0000256" key="2">
    <source>
        <dbReference type="ARBA" id="ARBA00022478"/>
    </source>
</evidence>
<dbReference type="InterPro" id="IPR011263">
    <property type="entry name" value="DNA-dir_RNA_pol_RpoA/D/Rpb3"/>
</dbReference>
<dbReference type="Pfam" id="PF01000">
    <property type="entry name" value="RNA_pol_A_bac"/>
    <property type="match status" value="1"/>
</dbReference>
<dbReference type="EMBL" id="LR789154">
    <property type="protein sequence ID" value="CAB3265016.1"/>
    <property type="molecule type" value="mRNA"/>
</dbReference>
<keyword evidence="4" id="KW-0539">Nucleus</keyword>
<organism evidence="8">
    <name type="scientific">Phallusia mammillata</name>
    <dbReference type="NCBI Taxonomy" id="59560"/>
    <lineage>
        <taxon>Eukaryota</taxon>
        <taxon>Metazoa</taxon>
        <taxon>Chordata</taxon>
        <taxon>Tunicata</taxon>
        <taxon>Ascidiacea</taxon>
        <taxon>Phlebobranchia</taxon>
        <taxon>Ascidiidae</taxon>
        <taxon>Phallusia</taxon>
    </lineage>
</organism>
<protein>
    <recommendedName>
        <fullName evidence="6">DNA-directed RNA polymerase II subunit RPB3</fullName>
    </recommendedName>
</protein>
<proteinExistence type="evidence at transcript level"/>
<dbReference type="NCBIfam" id="NF001988">
    <property type="entry name" value="PRK00783.1"/>
    <property type="match status" value="1"/>
</dbReference>
<dbReference type="Pfam" id="PF01193">
    <property type="entry name" value="RNA_pol_L"/>
    <property type="match status" value="1"/>
</dbReference>
<gene>
    <name evidence="8" type="primary">Polr2c</name>
</gene>
<accession>A0A6F9DPV6</accession>
<dbReference type="HAMAP" id="MF_00320">
    <property type="entry name" value="RNApol_arch_Rpo3"/>
    <property type="match status" value="1"/>
</dbReference>
<dbReference type="GO" id="GO:0003899">
    <property type="term" value="F:DNA-directed RNA polymerase activity"/>
    <property type="evidence" value="ECO:0007669"/>
    <property type="project" value="InterPro"/>
</dbReference>
<dbReference type="GO" id="GO:0006366">
    <property type="term" value="P:transcription by RNA polymerase II"/>
    <property type="evidence" value="ECO:0007669"/>
    <property type="project" value="TreeGrafter"/>
</dbReference>
<evidence type="ECO:0000256" key="1">
    <source>
        <dbReference type="ARBA" id="ARBA00004123"/>
    </source>
</evidence>
<keyword evidence="2 8" id="KW-0240">DNA-directed RNA polymerase</keyword>
<evidence type="ECO:0000256" key="4">
    <source>
        <dbReference type="ARBA" id="ARBA00023242"/>
    </source>
</evidence>
<dbReference type="GO" id="GO:0046983">
    <property type="term" value="F:protein dimerization activity"/>
    <property type="evidence" value="ECO:0007669"/>
    <property type="project" value="InterPro"/>
</dbReference>
<dbReference type="FunFam" id="2.170.120.12:FF:000002">
    <property type="entry name" value="DNA-directed RNA polymerase II subunit RPB3"/>
    <property type="match status" value="1"/>
</dbReference>
<dbReference type="InterPro" id="IPR036643">
    <property type="entry name" value="RNApol_insert_sf"/>
</dbReference>
<evidence type="ECO:0000256" key="6">
    <source>
        <dbReference type="ARBA" id="ARBA00072506"/>
    </source>
</evidence>
<dbReference type="GO" id="GO:0005665">
    <property type="term" value="C:RNA polymerase II, core complex"/>
    <property type="evidence" value="ECO:0007669"/>
    <property type="project" value="TreeGrafter"/>
</dbReference>
<dbReference type="CDD" id="cd07031">
    <property type="entry name" value="RNAP_II_RPB3"/>
    <property type="match status" value="1"/>
</dbReference>
<dbReference type="InterPro" id="IPR050518">
    <property type="entry name" value="Rpo3/RPB3_RNA_Pol_subunit"/>
</dbReference>
<dbReference type="InterPro" id="IPR011262">
    <property type="entry name" value="DNA-dir_RNA_pol_insert"/>
</dbReference>